<gene>
    <name evidence="2" type="ORF">EQM13_17730</name>
</gene>
<dbReference type="PANTHER" id="PTHR28047">
    <property type="entry name" value="PROTEIN DCG1"/>
    <property type="match status" value="1"/>
</dbReference>
<reference evidence="3" key="1">
    <citation type="submission" date="2019-01" db="EMBL/GenBank/DDBJ databases">
        <title>Draft genomes of a novel of Sporanaerobacter strains.</title>
        <authorList>
            <person name="Ma S."/>
        </authorList>
    </citation>
    <scope>NUCLEOTIDE SEQUENCE [LARGE SCALE GENOMIC DNA]</scope>
    <source>
        <strain evidence="3">NJN-17</strain>
    </source>
</reference>
<dbReference type="Pfam" id="PF01177">
    <property type="entry name" value="Asp_Glu_race"/>
    <property type="match status" value="1"/>
</dbReference>
<dbReference type="AlphaFoldDB" id="A0A410QGZ8"/>
<sequence length="243" mass="26499">MKVLYIVPGTLSQTELGTEELNRRLGILRKIAPPDMKVDIGEVDEGPDSIESFYDEYLSIPGVIKGIAKAENDGYDGVVLGCFGDPGIIAAREMVDIPVVGPGEVSIHAAAMLGDKFSIIGVGSEFNYGYIKQVRDAGLESRLVSIKSSNLTVMDVNTNYEESKRIILKLCREAVEKDGADSLLLGCMSMAFMDISEELSSELDIPVVNAAKVSLYNLYSLIKSKLFFSPKTYGAVKGFPRRR</sequence>
<dbReference type="Proteomes" id="UP000287969">
    <property type="component" value="Chromosome"/>
</dbReference>
<dbReference type="RefSeq" id="WP_071141216.1">
    <property type="nucleotide sequence ID" value="NZ_CP035282.1"/>
</dbReference>
<accession>A0A410QGZ8</accession>
<comment type="similarity">
    <text evidence="1">Belongs to the HyuE racemase family.</text>
</comment>
<dbReference type="InterPro" id="IPR015942">
    <property type="entry name" value="Asp/Glu/hydantoin_racemase"/>
</dbReference>
<evidence type="ECO:0008006" key="4">
    <source>
        <dbReference type="Google" id="ProtNLM"/>
    </source>
</evidence>
<organism evidence="2 3">
    <name type="scientific">Acidilutibacter cellobiosedens</name>
    <dbReference type="NCBI Taxonomy" id="2507161"/>
    <lineage>
        <taxon>Bacteria</taxon>
        <taxon>Bacillati</taxon>
        <taxon>Bacillota</taxon>
        <taxon>Tissierellia</taxon>
        <taxon>Tissierellales</taxon>
        <taxon>Acidilutibacteraceae</taxon>
        <taxon>Acidilutibacter</taxon>
    </lineage>
</organism>
<dbReference type="OrthoDB" id="9791723at2"/>
<proteinExistence type="inferred from homology"/>
<protein>
    <recommendedName>
        <fullName evidence="4">Hydantoin racemase</fullName>
    </recommendedName>
</protein>
<evidence type="ECO:0000313" key="2">
    <source>
        <dbReference type="EMBL" id="QAT63270.1"/>
    </source>
</evidence>
<dbReference type="Gene3D" id="3.40.50.12500">
    <property type="match status" value="1"/>
</dbReference>
<evidence type="ECO:0000313" key="3">
    <source>
        <dbReference type="Proteomes" id="UP000287969"/>
    </source>
</evidence>
<dbReference type="InterPro" id="IPR053714">
    <property type="entry name" value="Iso_Racemase_Enz_sf"/>
</dbReference>
<dbReference type="InterPro" id="IPR052186">
    <property type="entry name" value="Hydantoin_racemase-like"/>
</dbReference>
<dbReference type="PANTHER" id="PTHR28047:SF5">
    <property type="entry name" value="PROTEIN DCG1"/>
    <property type="match status" value="1"/>
</dbReference>
<evidence type="ECO:0000256" key="1">
    <source>
        <dbReference type="ARBA" id="ARBA00038414"/>
    </source>
</evidence>
<dbReference type="EMBL" id="CP035282">
    <property type="protein sequence ID" value="QAT63270.1"/>
    <property type="molecule type" value="Genomic_DNA"/>
</dbReference>
<dbReference type="KEGG" id="spoa:EQM13_17730"/>
<keyword evidence="3" id="KW-1185">Reference proteome</keyword>
<dbReference type="GO" id="GO:0047661">
    <property type="term" value="F:amino-acid racemase activity"/>
    <property type="evidence" value="ECO:0007669"/>
    <property type="project" value="InterPro"/>
</dbReference>
<name>A0A410QGZ8_9FIRM</name>